<dbReference type="Proteomes" id="UP001396334">
    <property type="component" value="Unassembled WGS sequence"/>
</dbReference>
<dbReference type="SUPFAM" id="SSF101148">
    <property type="entry name" value="Plant invertase/pectin methylesterase inhibitor"/>
    <property type="match status" value="1"/>
</dbReference>
<keyword evidence="3" id="KW-0812">Transmembrane</keyword>
<dbReference type="PANTHER" id="PTHR31080:SF64">
    <property type="entry name" value="PLANT INVERTASE_PECTIN METHYLESTERASE INHIBITOR SUPERFAMILY PROTEIN"/>
    <property type="match status" value="1"/>
</dbReference>
<comment type="similarity">
    <text evidence="2">Belongs to the PMEI family.</text>
</comment>
<protein>
    <recommendedName>
        <fullName evidence="4">Pectinesterase inhibitor domain-containing protein</fullName>
    </recommendedName>
</protein>
<dbReference type="InterPro" id="IPR006501">
    <property type="entry name" value="Pectinesterase_inhib_dom"/>
</dbReference>
<accession>A0ABR2R672</accession>
<keyword evidence="1" id="KW-0732">Signal</keyword>
<dbReference type="SMART" id="SM00856">
    <property type="entry name" value="PMEI"/>
    <property type="match status" value="1"/>
</dbReference>
<gene>
    <name evidence="5" type="ORF">V6N11_075305</name>
</gene>
<dbReference type="Gene3D" id="1.20.140.40">
    <property type="entry name" value="Invertase/pectin methylesterase inhibitor family protein"/>
    <property type="match status" value="1"/>
</dbReference>
<evidence type="ECO:0000313" key="5">
    <source>
        <dbReference type="EMBL" id="KAK9008410.1"/>
    </source>
</evidence>
<proteinExistence type="inferred from homology"/>
<organism evidence="5 6">
    <name type="scientific">Hibiscus sabdariffa</name>
    <name type="common">roselle</name>
    <dbReference type="NCBI Taxonomy" id="183260"/>
    <lineage>
        <taxon>Eukaryota</taxon>
        <taxon>Viridiplantae</taxon>
        <taxon>Streptophyta</taxon>
        <taxon>Embryophyta</taxon>
        <taxon>Tracheophyta</taxon>
        <taxon>Spermatophyta</taxon>
        <taxon>Magnoliopsida</taxon>
        <taxon>eudicotyledons</taxon>
        <taxon>Gunneridae</taxon>
        <taxon>Pentapetalae</taxon>
        <taxon>rosids</taxon>
        <taxon>malvids</taxon>
        <taxon>Malvales</taxon>
        <taxon>Malvaceae</taxon>
        <taxon>Malvoideae</taxon>
        <taxon>Hibiscus</taxon>
    </lineage>
</organism>
<reference evidence="5 6" key="1">
    <citation type="journal article" date="2024" name="G3 (Bethesda)">
        <title>Genome assembly of Hibiscus sabdariffa L. provides insights into metabolisms of medicinal natural products.</title>
        <authorList>
            <person name="Kim T."/>
        </authorList>
    </citation>
    <scope>NUCLEOTIDE SEQUENCE [LARGE SCALE GENOMIC DNA]</scope>
    <source>
        <strain evidence="5">TK-2024</strain>
        <tissue evidence="5">Old leaves</tissue>
    </source>
</reference>
<dbReference type="InterPro" id="IPR051955">
    <property type="entry name" value="PME_Inhibitor"/>
</dbReference>
<dbReference type="NCBIfam" id="TIGR01614">
    <property type="entry name" value="PME_inhib"/>
    <property type="match status" value="1"/>
</dbReference>
<name>A0ABR2R672_9ROSI</name>
<dbReference type="CDD" id="cd15798">
    <property type="entry name" value="PMEI-like_3"/>
    <property type="match status" value="1"/>
</dbReference>
<sequence>MEPLYFYFFLFLFFYFYPVPTVSYAVYEASATPTANNPTDFIRTSCYSTLYPDVCYSSLSRYSNAIQRDPALLARAAIGVTLSKARSLAVYVSSISREADYGGDPRASAALHDCFSNMGDAVDEIRGSLKQMRQTVGPGSESFRFQMGNVQTWMSAALTDEETCTDGLEDVAEGRMKTEVLKRAVKVKKFTSNALALVNSYVEKGTM</sequence>
<comment type="caution">
    <text evidence="5">The sequence shown here is derived from an EMBL/GenBank/DDBJ whole genome shotgun (WGS) entry which is preliminary data.</text>
</comment>
<evidence type="ECO:0000256" key="2">
    <source>
        <dbReference type="ARBA" id="ARBA00038471"/>
    </source>
</evidence>
<evidence type="ECO:0000256" key="1">
    <source>
        <dbReference type="ARBA" id="ARBA00022729"/>
    </source>
</evidence>
<dbReference type="InterPro" id="IPR035513">
    <property type="entry name" value="Invertase/methylesterase_inhib"/>
</dbReference>
<evidence type="ECO:0000259" key="4">
    <source>
        <dbReference type="SMART" id="SM00856"/>
    </source>
</evidence>
<dbReference type="Pfam" id="PF04043">
    <property type="entry name" value="PMEI"/>
    <property type="match status" value="1"/>
</dbReference>
<keyword evidence="3" id="KW-1133">Transmembrane helix</keyword>
<dbReference type="PANTHER" id="PTHR31080">
    <property type="entry name" value="PECTINESTERASE INHIBITOR-LIKE"/>
    <property type="match status" value="1"/>
</dbReference>
<keyword evidence="3" id="KW-0472">Membrane</keyword>
<keyword evidence="6" id="KW-1185">Reference proteome</keyword>
<dbReference type="EMBL" id="JBBPBN010000026">
    <property type="protein sequence ID" value="KAK9008410.1"/>
    <property type="molecule type" value="Genomic_DNA"/>
</dbReference>
<evidence type="ECO:0000313" key="6">
    <source>
        <dbReference type="Proteomes" id="UP001396334"/>
    </source>
</evidence>
<feature type="domain" description="Pectinesterase inhibitor" evidence="4">
    <location>
        <begin position="37"/>
        <end position="197"/>
    </location>
</feature>
<feature type="transmembrane region" description="Helical" evidence="3">
    <location>
        <begin position="6"/>
        <end position="27"/>
    </location>
</feature>
<evidence type="ECO:0000256" key="3">
    <source>
        <dbReference type="SAM" id="Phobius"/>
    </source>
</evidence>